<dbReference type="EMBL" id="JAAAMG010000005">
    <property type="protein sequence ID" value="NDW04377.1"/>
    <property type="molecule type" value="Genomic_DNA"/>
</dbReference>
<dbReference type="Pfam" id="PF02357">
    <property type="entry name" value="NusG"/>
    <property type="match status" value="1"/>
</dbReference>
<dbReference type="CDD" id="cd06091">
    <property type="entry name" value="KOW_NusG"/>
    <property type="match status" value="1"/>
</dbReference>
<dbReference type="InterPro" id="IPR006645">
    <property type="entry name" value="NGN-like_dom"/>
</dbReference>
<comment type="caution">
    <text evidence="3">The sequence shown here is derived from an EMBL/GenBank/DDBJ whole genome shotgun (WGS) entry which is preliminary data.</text>
</comment>
<name>A0A6N9SZA5_9HYPH</name>
<dbReference type="SUPFAM" id="SSF82679">
    <property type="entry name" value="N-utilization substance G protein NusG, N-terminal domain"/>
    <property type="match status" value="1"/>
</dbReference>
<evidence type="ECO:0000313" key="3">
    <source>
        <dbReference type="EMBL" id="NDW04377.1"/>
    </source>
</evidence>
<organism evidence="3 4">
    <name type="scientific">Jiella pacifica</name>
    <dbReference type="NCBI Taxonomy" id="2696469"/>
    <lineage>
        <taxon>Bacteria</taxon>
        <taxon>Pseudomonadati</taxon>
        <taxon>Pseudomonadota</taxon>
        <taxon>Alphaproteobacteria</taxon>
        <taxon>Hyphomicrobiales</taxon>
        <taxon>Aurantimonadaceae</taxon>
        <taxon>Jiella</taxon>
    </lineage>
</organism>
<keyword evidence="1" id="KW-0804">Transcription</keyword>
<evidence type="ECO:0000256" key="1">
    <source>
        <dbReference type="ARBA" id="ARBA00023163"/>
    </source>
</evidence>
<dbReference type="InterPro" id="IPR008991">
    <property type="entry name" value="Translation_prot_SH3-like_sf"/>
</dbReference>
<dbReference type="SUPFAM" id="SSF50104">
    <property type="entry name" value="Translation proteins SH3-like domain"/>
    <property type="match status" value="1"/>
</dbReference>
<feature type="domain" description="NusG-like N-terminal" evidence="2">
    <location>
        <begin position="2"/>
        <end position="80"/>
    </location>
</feature>
<dbReference type="GO" id="GO:0006354">
    <property type="term" value="P:DNA-templated transcription elongation"/>
    <property type="evidence" value="ECO:0007669"/>
    <property type="project" value="InterPro"/>
</dbReference>
<dbReference type="InterPro" id="IPR036735">
    <property type="entry name" value="NGN_dom_sf"/>
</dbReference>
<evidence type="ECO:0000313" key="4">
    <source>
        <dbReference type="Proteomes" id="UP000469011"/>
    </source>
</evidence>
<accession>A0A6N9SZA5</accession>
<reference evidence="3 4" key="1">
    <citation type="submission" date="2020-01" db="EMBL/GenBank/DDBJ databases">
        <title>Jiella pacifica sp. nov.</title>
        <authorList>
            <person name="Xue Z."/>
            <person name="Zhu S."/>
            <person name="Chen J."/>
            <person name="Yang J."/>
        </authorList>
    </citation>
    <scope>NUCLEOTIDE SEQUENCE [LARGE SCALE GENOMIC DNA]</scope>
    <source>
        <strain evidence="3 4">40Bstr34</strain>
    </source>
</reference>
<evidence type="ECO:0000259" key="2">
    <source>
        <dbReference type="Pfam" id="PF02357"/>
    </source>
</evidence>
<proteinExistence type="predicted"/>
<dbReference type="Gene3D" id="3.30.70.940">
    <property type="entry name" value="NusG, N-terminal domain"/>
    <property type="match status" value="1"/>
</dbReference>
<gene>
    <name evidence="3" type="ORF">GTK09_08030</name>
</gene>
<dbReference type="AlphaFoldDB" id="A0A6N9SZA5"/>
<keyword evidence="4" id="KW-1185">Reference proteome</keyword>
<dbReference type="Proteomes" id="UP000469011">
    <property type="component" value="Unassembled WGS sequence"/>
</dbReference>
<protein>
    <submittedName>
        <fullName evidence="3">Transcriptional activator RfaH</fullName>
    </submittedName>
</protein>
<sequence length="152" mass="16694">MAETHLLRQGFGVFLPLLRCGETRARRARPVLAPLFPGYVFAGFDPRAAGWRRVNGTYGVKKLVSFGETPEPVPPTFMAALRHSCDEMSIFSFRRASAFREGDRVKLAAGPFMGMIGEIEAMGGPDRAWLLLAILGRTARVSVGLDELQKIA</sequence>